<dbReference type="SUPFAM" id="SSF56672">
    <property type="entry name" value="DNA/RNA polymerases"/>
    <property type="match status" value="1"/>
</dbReference>
<evidence type="ECO:0000313" key="2">
    <source>
        <dbReference type="EMBL" id="KAA0066399.1"/>
    </source>
</evidence>
<evidence type="ECO:0000259" key="1">
    <source>
        <dbReference type="Pfam" id="PF00078"/>
    </source>
</evidence>
<dbReference type="Gene3D" id="3.10.10.10">
    <property type="entry name" value="HIV Type 1 Reverse Transcriptase, subunit A, domain 1"/>
    <property type="match status" value="1"/>
</dbReference>
<dbReference type="AlphaFoldDB" id="A0A5D3BRK5"/>
<dbReference type="EMBL" id="SSTE01000903">
    <property type="protein sequence ID" value="KAA0066399.1"/>
    <property type="molecule type" value="Genomic_DNA"/>
</dbReference>
<dbReference type="CDD" id="cd01647">
    <property type="entry name" value="RT_LTR"/>
    <property type="match status" value="1"/>
</dbReference>
<dbReference type="InterPro" id="IPR000477">
    <property type="entry name" value="RT_dom"/>
</dbReference>
<dbReference type="EMBL" id="SSTD01016371">
    <property type="protein sequence ID" value="TYK00886.1"/>
    <property type="molecule type" value="Genomic_DNA"/>
</dbReference>
<dbReference type="Proteomes" id="UP000321393">
    <property type="component" value="Unassembled WGS sequence"/>
</dbReference>
<gene>
    <name evidence="3" type="ORF">E5676_scaffold602G00450</name>
    <name evidence="2" type="ORF">E6C27_scaffold21G004750</name>
</gene>
<dbReference type="InterPro" id="IPR053134">
    <property type="entry name" value="RNA-dir_DNA_polymerase"/>
</dbReference>
<dbReference type="InterPro" id="IPR043502">
    <property type="entry name" value="DNA/RNA_pol_sf"/>
</dbReference>
<sequence>MRLCIDYRKLNKVTVKNRYPLPRIDDLFDLLQGAIVFSKIELCSGYHQLRIRDNDILKTAFHSRYRHYEFIVMSFGSMNAPAIFMNQMNRVFKDFLDTFIIVFIDDILVYFKTEVEHKEHLHEVLETLRANKPYAKFSKCELWLKKVSFLGHVVSSEEVSVDPAKIEAVTS</sequence>
<dbReference type="Pfam" id="PF00078">
    <property type="entry name" value="RVT_1"/>
    <property type="match status" value="1"/>
</dbReference>
<dbReference type="Gene3D" id="3.30.70.270">
    <property type="match status" value="1"/>
</dbReference>
<dbReference type="Proteomes" id="UP000321947">
    <property type="component" value="Unassembled WGS sequence"/>
</dbReference>
<accession>A0A5D3BRK5</accession>
<proteinExistence type="predicted"/>
<name>A0A5D3BRK5_CUCMM</name>
<dbReference type="OrthoDB" id="415724at2759"/>
<evidence type="ECO:0000313" key="3">
    <source>
        <dbReference type="EMBL" id="TYK00886.1"/>
    </source>
</evidence>
<dbReference type="PANTHER" id="PTHR24559:SF444">
    <property type="entry name" value="REVERSE TRANSCRIPTASE DOMAIN-CONTAINING PROTEIN"/>
    <property type="match status" value="1"/>
</dbReference>
<feature type="domain" description="Reverse transcriptase" evidence="1">
    <location>
        <begin position="2"/>
        <end position="153"/>
    </location>
</feature>
<evidence type="ECO:0000313" key="5">
    <source>
        <dbReference type="Proteomes" id="UP000321947"/>
    </source>
</evidence>
<dbReference type="PANTHER" id="PTHR24559">
    <property type="entry name" value="TRANSPOSON TY3-I GAG-POL POLYPROTEIN"/>
    <property type="match status" value="1"/>
</dbReference>
<dbReference type="InterPro" id="IPR043128">
    <property type="entry name" value="Rev_trsase/Diguanyl_cyclase"/>
</dbReference>
<organism evidence="3 5">
    <name type="scientific">Cucumis melo var. makuwa</name>
    <name type="common">Oriental melon</name>
    <dbReference type="NCBI Taxonomy" id="1194695"/>
    <lineage>
        <taxon>Eukaryota</taxon>
        <taxon>Viridiplantae</taxon>
        <taxon>Streptophyta</taxon>
        <taxon>Embryophyta</taxon>
        <taxon>Tracheophyta</taxon>
        <taxon>Spermatophyta</taxon>
        <taxon>Magnoliopsida</taxon>
        <taxon>eudicotyledons</taxon>
        <taxon>Gunneridae</taxon>
        <taxon>Pentapetalae</taxon>
        <taxon>rosids</taxon>
        <taxon>fabids</taxon>
        <taxon>Cucurbitales</taxon>
        <taxon>Cucurbitaceae</taxon>
        <taxon>Benincaseae</taxon>
        <taxon>Cucumis</taxon>
    </lineage>
</organism>
<evidence type="ECO:0000313" key="4">
    <source>
        <dbReference type="Proteomes" id="UP000321393"/>
    </source>
</evidence>
<reference evidence="4 5" key="1">
    <citation type="submission" date="2019-08" db="EMBL/GenBank/DDBJ databases">
        <title>Draft genome sequences of two oriental melons (Cucumis melo L. var makuwa).</title>
        <authorList>
            <person name="Kwon S.-Y."/>
        </authorList>
    </citation>
    <scope>NUCLEOTIDE SEQUENCE [LARGE SCALE GENOMIC DNA]</scope>
    <source>
        <strain evidence="5">cv. Chang Bougi</strain>
        <strain evidence="4">cv. SW 3</strain>
        <tissue evidence="3">Leaf</tissue>
    </source>
</reference>
<comment type="caution">
    <text evidence="3">The sequence shown here is derived from an EMBL/GenBank/DDBJ whole genome shotgun (WGS) entry which is preliminary data.</text>
</comment>
<protein>
    <submittedName>
        <fullName evidence="3">Pol protein</fullName>
    </submittedName>
</protein>